<gene>
    <name evidence="2" type="ORF">MSPICULIGERA_LOCUS13729</name>
</gene>
<protein>
    <submittedName>
        <fullName evidence="2">Uncharacterized protein</fullName>
    </submittedName>
</protein>
<dbReference type="EMBL" id="CATQJA010002637">
    <property type="protein sequence ID" value="CAJ0575418.1"/>
    <property type="molecule type" value="Genomic_DNA"/>
</dbReference>
<dbReference type="AlphaFoldDB" id="A0AA36G7D2"/>
<keyword evidence="3" id="KW-1185">Reference proteome</keyword>
<dbReference type="Proteomes" id="UP001177023">
    <property type="component" value="Unassembled WGS sequence"/>
</dbReference>
<evidence type="ECO:0000313" key="3">
    <source>
        <dbReference type="Proteomes" id="UP001177023"/>
    </source>
</evidence>
<reference evidence="2" key="1">
    <citation type="submission" date="2023-06" db="EMBL/GenBank/DDBJ databases">
        <authorList>
            <person name="Delattre M."/>
        </authorList>
    </citation>
    <scope>NUCLEOTIDE SEQUENCE</scope>
    <source>
        <strain evidence="2">AF72</strain>
    </source>
</reference>
<feature type="non-terminal residue" evidence="2">
    <location>
        <position position="1"/>
    </location>
</feature>
<sequence length="224" mass="25533">MPVLTRAGRARAAAGHPPTPPPPAPPPPPPPASSSTASSGSSKPAPARSRRHKKEELQLHRRLLRLLPHLRRVPLAAGPKDRIRYPDRRRLILPAPLPTAIATARLRLVAYSSSKEYMDNFSVMLLTTPTCWLVMWSRATIRRRPQMGVNSVLEWRGVNHRCNDEDYHKHNTENLFEALIGRCCECRVRRAVMFGYQPVHQRVQQMFLVWPRRGDSVRTAREID</sequence>
<accession>A0AA36G7D2</accession>
<proteinExistence type="predicted"/>
<feature type="compositionally biased region" description="Low complexity" evidence="1">
    <location>
        <begin position="33"/>
        <end position="47"/>
    </location>
</feature>
<feature type="compositionally biased region" description="Low complexity" evidence="1">
    <location>
        <begin position="1"/>
        <end position="16"/>
    </location>
</feature>
<name>A0AA36G7D2_9BILA</name>
<comment type="caution">
    <text evidence="2">The sequence shown here is derived from an EMBL/GenBank/DDBJ whole genome shotgun (WGS) entry which is preliminary data.</text>
</comment>
<evidence type="ECO:0000256" key="1">
    <source>
        <dbReference type="SAM" id="MobiDB-lite"/>
    </source>
</evidence>
<evidence type="ECO:0000313" key="2">
    <source>
        <dbReference type="EMBL" id="CAJ0575418.1"/>
    </source>
</evidence>
<feature type="region of interest" description="Disordered" evidence="1">
    <location>
        <begin position="1"/>
        <end position="55"/>
    </location>
</feature>
<feature type="compositionally biased region" description="Pro residues" evidence="1">
    <location>
        <begin position="17"/>
        <end position="32"/>
    </location>
</feature>
<organism evidence="2 3">
    <name type="scientific">Mesorhabditis spiculigera</name>
    <dbReference type="NCBI Taxonomy" id="96644"/>
    <lineage>
        <taxon>Eukaryota</taxon>
        <taxon>Metazoa</taxon>
        <taxon>Ecdysozoa</taxon>
        <taxon>Nematoda</taxon>
        <taxon>Chromadorea</taxon>
        <taxon>Rhabditida</taxon>
        <taxon>Rhabditina</taxon>
        <taxon>Rhabditomorpha</taxon>
        <taxon>Rhabditoidea</taxon>
        <taxon>Rhabditidae</taxon>
        <taxon>Mesorhabditinae</taxon>
        <taxon>Mesorhabditis</taxon>
    </lineage>
</organism>